<keyword evidence="9" id="KW-0067">ATP-binding</keyword>
<dbReference type="PANTHER" id="PTHR48085:SF5">
    <property type="entry name" value="CADMIUM_ZINC-TRANSPORTING ATPASE HMA4-RELATED"/>
    <property type="match status" value="1"/>
</dbReference>
<proteinExistence type="inferred from homology"/>
<dbReference type="Gene3D" id="3.40.50.1000">
    <property type="entry name" value="HAD superfamily/HAD-like"/>
    <property type="match status" value="1"/>
</dbReference>
<feature type="transmembrane region" description="Helical" evidence="15">
    <location>
        <begin position="317"/>
        <end position="337"/>
    </location>
</feature>
<dbReference type="InterPro" id="IPR023298">
    <property type="entry name" value="ATPase_P-typ_TM_dom_sf"/>
</dbReference>
<dbReference type="NCBIfam" id="TIGR01512">
    <property type="entry name" value="ATPase-IB2_Cd"/>
    <property type="match status" value="1"/>
</dbReference>
<dbReference type="EC" id="3.6.3.4" evidence="17"/>
<keyword evidence="11" id="KW-1278">Translocase</keyword>
<dbReference type="EMBL" id="UOGD01000300">
    <property type="protein sequence ID" value="VAX25551.1"/>
    <property type="molecule type" value="Genomic_DNA"/>
</dbReference>
<dbReference type="InterPro" id="IPR051014">
    <property type="entry name" value="Cation_Transport_ATPase_IB"/>
</dbReference>
<comment type="subcellular location">
    <subcellularLocation>
        <location evidence="1">Cell membrane</location>
        <topology evidence="1">Multi-pass membrane protein</topology>
    </subcellularLocation>
</comment>
<dbReference type="InterPro" id="IPR023214">
    <property type="entry name" value="HAD_sf"/>
</dbReference>
<dbReference type="InterPro" id="IPR044492">
    <property type="entry name" value="P_typ_ATPase_HD_dom"/>
</dbReference>
<dbReference type="CDD" id="cd07548">
    <property type="entry name" value="P-type_ATPase-Cd_Zn_Co_like"/>
    <property type="match status" value="1"/>
</dbReference>
<dbReference type="SUPFAM" id="SSF56784">
    <property type="entry name" value="HAD-like"/>
    <property type="match status" value="1"/>
</dbReference>
<dbReference type="SUPFAM" id="SSF55008">
    <property type="entry name" value="HMA, heavy metal-associated domain"/>
    <property type="match status" value="1"/>
</dbReference>
<dbReference type="InterPro" id="IPR059000">
    <property type="entry name" value="ATPase_P-type_domA"/>
</dbReference>
<dbReference type="NCBIfam" id="TIGR01494">
    <property type="entry name" value="ATPase_P-type"/>
    <property type="match status" value="1"/>
</dbReference>
<dbReference type="Pfam" id="PF00122">
    <property type="entry name" value="E1-E2_ATPase"/>
    <property type="match status" value="1"/>
</dbReference>
<dbReference type="Gene3D" id="3.40.1110.10">
    <property type="entry name" value="Calcium-transporting ATPase, cytoplasmic domain N"/>
    <property type="match status" value="1"/>
</dbReference>
<dbReference type="InterPro" id="IPR036163">
    <property type="entry name" value="HMA_dom_sf"/>
</dbReference>
<dbReference type="GO" id="GO:0005524">
    <property type="term" value="F:ATP binding"/>
    <property type="evidence" value="ECO:0007669"/>
    <property type="project" value="UniProtKB-KW"/>
</dbReference>
<evidence type="ECO:0000256" key="7">
    <source>
        <dbReference type="ARBA" id="ARBA00022741"/>
    </source>
</evidence>
<evidence type="ECO:0000256" key="5">
    <source>
        <dbReference type="ARBA" id="ARBA00022692"/>
    </source>
</evidence>
<feature type="transmembrane region" description="Helical" evidence="15">
    <location>
        <begin position="87"/>
        <end position="103"/>
    </location>
</feature>
<protein>
    <submittedName>
        <fullName evidence="17">Lead, cadmium, zinc and mercury transporting ATPase Copper-translocating P-type ATPase</fullName>
        <ecNumber evidence="17">3.6.3.3</ecNumber>
        <ecNumber evidence="17">3.6.3.4</ecNumber>
    </submittedName>
</protein>
<dbReference type="PRINTS" id="PR00119">
    <property type="entry name" value="CATATPASE"/>
</dbReference>
<dbReference type="Pfam" id="PF00702">
    <property type="entry name" value="Hydrolase"/>
    <property type="match status" value="1"/>
</dbReference>
<feature type="transmembrane region" description="Helical" evidence="15">
    <location>
        <begin position="349"/>
        <end position="370"/>
    </location>
</feature>
<dbReference type="PRINTS" id="PR00941">
    <property type="entry name" value="CDATPASE"/>
</dbReference>
<evidence type="ECO:0000256" key="9">
    <source>
        <dbReference type="ARBA" id="ARBA00022840"/>
    </source>
</evidence>
<keyword evidence="3" id="KW-1003">Cell membrane</keyword>
<dbReference type="InterPro" id="IPR017969">
    <property type="entry name" value="Heavy-metal-associated_CS"/>
</dbReference>
<dbReference type="InterPro" id="IPR018303">
    <property type="entry name" value="ATPase_P-typ_P_site"/>
</dbReference>
<comment type="similarity">
    <text evidence="2">Belongs to the cation transport ATPase (P-type) (TC 3.A.3) family. Type IB subfamily.</text>
</comment>
<evidence type="ECO:0000256" key="3">
    <source>
        <dbReference type="ARBA" id="ARBA00022475"/>
    </source>
</evidence>
<dbReference type="Pfam" id="PF00403">
    <property type="entry name" value="HMA"/>
    <property type="match status" value="1"/>
</dbReference>
<gene>
    <name evidence="17" type="ORF">MNBD_IGNAVI01-3048</name>
</gene>
<accession>A0A3B1CG49</accession>
<dbReference type="PROSITE" id="PS00154">
    <property type="entry name" value="ATPASE_E1_E2"/>
    <property type="match status" value="1"/>
</dbReference>
<dbReference type="InterPro" id="IPR023299">
    <property type="entry name" value="ATPase_P-typ_cyto_dom_N"/>
</dbReference>
<dbReference type="SFLD" id="SFLDS00003">
    <property type="entry name" value="Haloacid_Dehalogenase"/>
    <property type="match status" value="1"/>
</dbReference>
<dbReference type="PROSITE" id="PS01047">
    <property type="entry name" value="HMA_1"/>
    <property type="match status" value="1"/>
</dbReference>
<dbReference type="InterPro" id="IPR027256">
    <property type="entry name" value="P-typ_ATPase_IB"/>
</dbReference>
<reference evidence="17" key="1">
    <citation type="submission" date="2018-06" db="EMBL/GenBank/DDBJ databases">
        <authorList>
            <person name="Zhirakovskaya E."/>
        </authorList>
    </citation>
    <scope>NUCLEOTIDE SEQUENCE</scope>
</reference>
<dbReference type="Gene3D" id="3.30.70.100">
    <property type="match status" value="1"/>
</dbReference>
<dbReference type="CDD" id="cd00371">
    <property type="entry name" value="HMA"/>
    <property type="match status" value="1"/>
</dbReference>
<evidence type="ECO:0000256" key="1">
    <source>
        <dbReference type="ARBA" id="ARBA00004651"/>
    </source>
</evidence>
<keyword evidence="13 15" id="KW-0472">Membrane</keyword>
<dbReference type="GO" id="GO:0016887">
    <property type="term" value="F:ATP hydrolysis activity"/>
    <property type="evidence" value="ECO:0007669"/>
    <property type="project" value="InterPro"/>
</dbReference>
<dbReference type="NCBIfam" id="TIGR01525">
    <property type="entry name" value="ATPase-IB_hvy"/>
    <property type="match status" value="1"/>
</dbReference>
<feature type="transmembrane region" description="Helical" evidence="15">
    <location>
        <begin position="115"/>
        <end position="132"/>
    </location>
</feature>
<evidence type="ECO:0000259" key="16">
    <source>
        <dbReference type="PROSITE" id="PS50846"/>
    </source>
</evidence>
<evidence type="ECO:0000256" key="10">
    <source>
        <dbReference type="ARBA" id="ARBA00022842"/>
    </source>
</evidence>
<dbReference type="Gene3D" id="2.70.150.10">
    <property type="entry name" value="Calcium-transporting ATPase, cytoplasmic transduction domain A"/>
    <property type="match status" value="1"/>
</dbReference>
<dbReference type="InterPro" id="IPR036412">
    <property type="entry name" value="HAD-like_sf"/>
</dbReference>
<keyword evidence="10" id="KW-0460">Magnesium</keyword>
<dbReference type="SUPFAM" id="SSF81653">
    <property type="entry name" value="Calcium ATPase, transduction domain A"/>
    <property type="match status" value="1"/>
</dbReference>
<dbReference type="InterPro" id="IPR001757">
    <property type="entry name" value="P_typ_ATPase"/>
</dbReference>
<dbReference type="SFLD" id="SFLDG00002">
    <property type="entry name" value="C1.7:_P-type_atpase_like"/>
    <property type="match status" value="1"/>
</dbReference>
<feature type="coiled-coil region" evidence="14">
    <location>
        <begin position="47"/>
        <end position="81"/>
    </location>
</feature>
<dbReference type="SFLD" id="SFLDF00027">
    <property type="entry name" value="p-type_atpase"/>
    <property type="match status" value="1"/>
</dbReference>
<evidence type="ECO:0000256" key="12">
    <source>
        <dbReference type="ARBA" id="ARBA00022989"/>
    </source>
</evidence>
<keyword evidence="7" id="KW-0547">Nucleotide-binding</keyword>
<dbReference type="FunFam" id="2.70.150.10:FF:000002">
    <property type="entry name" value="Copper-transporting ATPase 1, putative"/>
    <property type="match status" value="1"/>
</dbReference>
<dbReference type="GO" id="GO:0015086">
    <property type="term" value="F:cadmium ion transmembrane transporter activity"/>
    <property type="evidence" value="ECO:0007669"/>
    <property type="project" value="TreeGrafter"/>
</dbReference>
<dbReference type="PROSITE" id="PS50846">
    <property type="entry name" value="HMA_2"/>
    <property type="match status" value="1"/>
</dbReference>
<keyword evidence="8" id="KW-0862">Zinc</keyword>
<dbReference type="SUPFAM" id="SSF81665">
    <property type="entry name" value="Calcium ATPase, transmembrane domain M"/>
    <property type="match status" value="1"/>
</dbReference>
<feature type="domain" description="HMA" evidence="16">
    <location>
        <begin position="7"/>
        <end position="69"/>
    </location>
</feature>
<dbReference type="InterPro" id="IPR006121">
    <property type="entry name" value="HMA_dom"/>
</dbReference>
<dbReference type="GO" id="GO:0019829">
    <property type="term" value="F:ATPase-coupled monoatomic cation transmembrane transporter activity"/>
    <property type="evidence" value="ECO:0007669"/>
    <property type="project" value="InterPro"/>
</dbReference>
<keyword evidence="14" id="KW-0175">Coiled coil</keyword>
<feature type="transmembrane region" description="Helical" evidence="15">
    <location>
        <begin position="678"/>
        <end position="697"/>
    </location>
</feature>
<organism evidence="17">
    <name type="scientific">hydrothermal vent metagenome</name>
    <dbReference type="NCBI Taxonomy" id="652676"/>
    <lineage>
        <taxon>unclassified sequences</taxon>
        <taxon>metagenomes</taxon>
        <taxon>ecological metagenomes</taxon>
    </lineage>
</organism>
<feature type="transmembrane region" description="Helical" evidence="15">
    <location>
        <begin position="649"/>
        <end position="672"/>
    </location>
</feature>
<evidence type="ECO:0000256" key="11">
    <source>
        <dbReference type="ARBA" id="ARBA00022967"/>
    </source>
</evidence>
<dbReference type="GO" id="GO:0046872">
    <property type="term" value="F:metal ion binding"/>
    <property type="evidence" value="ECO:0007669"/>
    <property type="project" value="UniProtKB-KW"/>
</dbReference>
<evidence type="ECO:0000313" key="17">
    <source>
        <dbReference type="EMBL" id="VAX25551.1"/>
    </source>
</evidence>
<keyword evidence="6" id="KW-0479">Metal-binding</keyword>
<evidence type="ECO:0000256" key="13">
    <source>
        <dbReference type="ARBA" id="ARBA00023136"/>
    </source>
</evidence>
<evidence type="ECO:0000256" key="4">
    <source>
        <dbReference type="ARBA" id="ARBA00022553"/>
    </source>
</evidence>
<evidence type="ECO:0000256" key="15">
    <source>
        <dbReference type="SAM" id="Phobius"/>
    </source>
</evidence>
<keyword evidence="17" id="KW-0378">Hydrolase</keyword>
<dbReference type="PANTHER" id="PTHR48085">
    <property type="entry name" value="CADMIUM/ZINC-TRANSPORTING ATPASE HMA2-RELATED"/>
    <property type="match status" value="1"/>
</dbReference>
<dbReference type="FunFam" id="3.40.1110.10:FF:000066">
    <property type="entry name" value="Cadmium-translocating P-type ATPase"/>
    <property type="match status" value="1"/>
</dbReference>
<name>A0A3B1CG49_9ZZZZ</name>
<dbReference type="AlphaFoldDB" id="A0A3B1CG49"/>
<dbReference type="InterPro" id="IPR008250">
    <property type="entry name" value="ATPase_P-typ_transduc_dom_A_sf"/>
</dbReference>
<keyword evidence="4" id="KW-0597">Phosphoprotein</keyword>
<evidence type="ECO:0000256" key="8">
    <source>
        <dbReference type="ARBA" id="ARBA00022833"/>
    </source>
</evidence>
<dbReference type="GO" id="GO:0005886">
    <property type="term" value="C:plasma membrane"/>
    <property type="evidence" value="ECO:0007669"/>
    <property type="project" value="UniProtKB-SubCell"/>
</dbReference>
<sequence length="701" mass="76317">MIEGLRTMKKYKIKNLSCASCASKIEEGVAKLEDVNFVSVNFANSFIQVDTKDLEKVKRRIKEIEAEVEIVEDDKEDEEEFNVKQELLKIFFIISFLIAGIIYKDDLHNTPYHAAEYLVFVSIYLLSGWGVLKTAAMNIVKGQVFNEQFLMSVATLGAFAIHEMPEAVAVMVFYNVGEFFQDLAVHRSRRSIKSLLEIRPDHANLLSDGDIKEVSPEDIMVGDKILIKPGEKIPLDGEVMEGSSMLDTSALTGESVPRSVKEGEVVMAGMINKSGTLTVKVTKLFGESSIAKILDLVENATSKKAETEKFITKFARYYTPAVVFGAILVAVLPPLLVEGQLFSVWIYRALIMLVVSCPCALVISIPLGYFGGIGGASHRGILVKGSNYLDALTTVRTVVFDKTGTLTKGEFKVSEIITKNGYEESDVLKFAAYAEANSNHPIAQSILEAYEGEVEQAAIGNITEIAGHGIEAEVDGKIVIAGNDKLLHSKNIEHDKCNVEGTVVHVAVDSKYAGYIVISDAIKEDSVQAIEELKNLGVKRTVMLTGDNAFAAKTIAGKLNIDEVYAELLPEDKVSYIEKFISESGKGDKVAFVGDGINDAPVLARADVGIAMGALGSDAAVETADVVLMNDTPSSVPTSIRIAKKTRRIVWQNIIFALGVKLLFIIFAAFGLATMWEAVFGDMGVALIAILNATRVLKTEK</sequence>
<keyword evidence="12 15" id="KW-1133">Transmembrane helix</keyword>
<evidence type="ECO:0000256" key="14">
    <source>
        <dbReference type="SAM" id="Coils"/>
    </source>
</evidence>
<keyword evidence="5 15" id="KW-0812">Transmembrane</keyword>
<dbReference type="EC" id="3.6.3.3" evidence="17"/>
<evidence type="ECO:0000256" key="6">
    <source>
        <dbReference type="ARBA" id="ARBA00022723"/>
    </source>
</evidence>
<evidence type="ECO:0000256" key="2">
    <source>
        <dbReference type="ARBA" id="ARBA00006024"/>
    </source>
</evidence>